<dbReference type="Proteomes" id="UP001549111">
    <property type="component" value="Unassembled WGS sequence"/>
</dbReference>
<dbReference type="GO" id="GO:0003677">
    <property type="term" value="F:DNA binding"/>
    <property type="evidence" value="ECO:0007669"/>
    <property type="project" value="UniProtKB-KW"/>
</dbReference>
<organism evidence="6 7">
    <name type="scientific">Sphaerotilus sulfidivorans</name>
    <dbReference type="NCBI Taxonomy" id="639200"/>
    <lineage>
        <taxon>Bacteria</taxon>
        <taxon>Pseudomonadati</taxon>
        <taxon>Pseudomonadota</taxon>
        <taxon>Betaproteobacteria</taxon>
        <taxon>Burkholderiales</taxon>
        <taxon>Sphaerotilaceae</taxon>
        <taxon>Sphaerotilus</taxon>
    </lineage>
</organism>
<protein>
    <submittedName>
        <fullName evidence="6">Restriction endonuclease subunit S</fullName>
    </submittedName>
    <submittedName>
        <fullName evidence="5">Type I restriction enzyme S subunit</fullName>
        <ecNumber evidence="5">3.1.21.3</ecNumber>
    </submittedName>
</protein>
<evidence type="ECO:0000313" key="8">
    <source>
        <dbReference type="Proteomes" id="UP001549111"/>
    </source>
</evidence>
<evidence type="ECO:0000313" key="6">
    <source>
        <dbReference type="EMBL" id="QEN00789.1"/>
    </source>
</evidence>
<keyword evidence="3" id="KW-0238">DNA-binding</keyword>
<keyword evidence="8" id="KW-1185">Reference proteome</keyword>
<name>A0A5C1Q1H3_9BURK</name>
<keyword evidence="5" id="KW-0378">Hydrolase</keyword>
<gene>
    <name evidence="5" type="ORF">ABIC99_001127</name>
    <name evidence="6" type="ORF">EWH46_08375</name>
</gene>
<accession>A0A5C1Q1H3</accession>
<dbReference type="OrthoDB" id="5298944at2"/>
<dbReference type="PANTHER" id="PTHR43140:SF1">
    <property type="entry name" value="TYPE I RESTRICTION ENZYME ECOKI SPECIFICITY SUBUNIT"/>
    <property type="match status" value="1"/>
</dbReference>
<evidence type="ECO:0000256" key="2">
    <source>
        <dbReference type="ARBA" id="ARBA00022747"/>
    </source>
</evidence>
<feature type="domain" description="Type I restriction modification DNA specificity" evidence="4">
    <location>
        <begin position="290"/>
        <end position="469"/>
    </location>
</feature>
<dbReference type="InterPro" id="IPR000055">
    <property type="entry name" value="Restrct_endonuc_typeI_TRD"/>
</dbReference>
<dbReference type="REBASE" id="311846">
    <property type="entry name" value="S.Sna507VII"/>
</dbReference>
<evidence type="ECO:0000256" key="1">
    <source>
        <dbReference type="ARBA" id="ARBA00010923"/>
    </source>
</evidence>
<dbReference type="EMBL" id="CP035708">
    <property type="protein sequence ID" value="QEN00789.1"/>
    <property type="molecule type" value="Genomic_DNA"/>
</dbReference>
<dbReference type="GO" id="GO:0009307">
    <property type="term" value="P:DNA restriction-modification system"/>
    <property type="evidence" value="ECO:0007669"/>
    <property type="project" value="UniProtKB-KW"/>
</dbReference>
<comment type="similarity">
    <text evidence="1">Belongs to the type-I restriction system S methylase family.</text>
</comment>
<sequence length="493" mass="54334">MTAAWMENLELLAEAPDGIKKLRGLILELATQGRLTETGSVWRQTQLRELVTSSGAGWSPSCENRPRSGNEWGVLKVSAVSWAQFNPDENKALPAYLEPRPELEVRPGDFLISRANTAELVARSVVVADTPPRLILSDKIVRLRLSEACEPRFIQLVNAAPEARAYYGRVAGGTSSSMKNVSREQILALPVLLPPLAEQHRIVAKVDELMALCDRLEARQADAQHAHARLVQALLDSLTQARDAEEFQAAWERVEGKFNDLVTTDSSMDGLRAAVLELAFQGRLTACSRNEPWQYVKLGSVAKLINGDRGSNYPNRSEYVPEGIAFINTGHINPDGSLDLDAMHYLTRDKFESLRSGKIEPDDLIYCLRGATLGKTAFVRPFTEGAIASSLVILRFAKSVLPEFAYYFLVSPQGRRWIWKFDNGSAQPNLAASSVREYEMPLPTLEEQRQVVSRVTELLALCDQLKAGIVAARAKQAQLAEALVKQAVATAAG</sequence>
<dbReference type="Gene3D" id="3.90.220.20">
    <property type="entry name" value="DNA methylase specificity domains"/>
    <property type="match status" value="2"/>
</dbReference>
<dbReference type="Pfam" id="PF01420">
    <property type="entry name" value="Methylase_S"/>
    <property type="match status" value="1"/>
</dbReference>
<dbReference type="Proteomes" id="UP000323522">
    <property type="component" value="Chromosome"/>
</dbReference>
<dbReference type="GO" id="GO:0009035">
    <property type="term" value="F:type I site-specific deoxyribonuclease activity"/>
    <property type="evidence" value="ECO:0007669"/>
    <property type="project" value="UniProtKB-EC"/>
</dbReference>
<evidence type="ECO:0000256" key="3">
    <source>
        <dbReference type="ARBA" id="ARBA00023125"/>
    </source>
</evidence>
<evidence type="ECO:0000313" key="7">
    <source>
        <dbReference type="Proteomes" id="UP000323522"/>
    </source>
</evidence>
<dbReference type="EC" id="3.1.21.3" evidence="5"/>
<dbReference type="KEGG" id="snn:EWH46_08375"/>
<keyword evidence="6" id="KW-0255">Endonuclease</keyword>
<dbReference type="InterPro" id="IPR051212">
    <property type="entry name" value="Type-I_RE_S_subunit"/>
</dbReference>
<dbReference type="SUPFAM" id="SSF116734">
    <property type="entry name" value="DNA methylase specificity domain"/>
    <property type="match status" value="2"/>
</dbReference>
<evidence type="ECO:0000313" key="5">
    <source>
        <dbReference type="EMBL" id="MET3603343.1"/>
    </source>
</evidence>
<dbReference type="InterPro" id="IPR044946">
    <property type="entry name" value="Restrct_endonuc_typeI_TRD_sf"/>
</dbReference>
<keyword evidence="6" id="KW-0540">Nuclease</keyword>
<dbReference type="EMBL" id="JBEPLS010000003">
    <property type="protein sequence ID" value="MET3603343.1"/>
    <property type="molecule type" value="Genomic_DNA"/>
</dbReference>
<dbReference type="PANTHER" id="PTHR43140">
    <property type="entry name" value="TYPE-1 RESTRICTION ENZYME ECOKI SPECIFICITY PROTEIN"/>
    <property type="match status" value="1"/>
</dbReference>
<proteinExistence type="inferred from homology"/>
<evidence type="ECO:0000259" key="4">
    <source>
        <dbReference type="Pfam" id="PF01420"/>
    </source>
</evidence>
<reference evidence="5 8" key="2">
    <citation type="submission" date="2024-06" db="EMBL/GenBank/DDBJ databases">
        <title>Genomic Encyclopedia of Type Strains, Phase IV (KMG-IV): sequencing the most valuable type-strain genomes for metagenomic binning, comparative biology and taxonomic classification.</title>
        <authorList>
            <person name="Goeker M."/>
        </authorList>
    </citation>
    <scope>NUCLEOTIDE SEQUENCE [LARGE SCALE GENOMIC DNA]</scope>
    <source>
        <strain evidence="5 8">D-501</strain>
    </source>
</reference>
<dbReference type="AlphaFoldDB" id="A0A5C1Q1H3"/>
<dbReference type="CDD" id="cd17264">
    <property type="entry name" value="RMtype1_S_Eco3763I-TRD2-CR2_like"/>
    <property type="match status" value="1"/>
</dbReference>
<dbReference type="RefSeq" id="WP_149503505.1">
    <property type="nucleotide sequence ID" value="NZ_CP035708.1"/>
</dbReference>
<reference evidence="6 7" key="1">
    <citation type="submission" date="2019-02" db="EMBL/GenBank/DDBJ databases">
        <title>Complete Genome Sequence and Methylome Analysis of Sphaerotilus natans subsp. sulfidivorans D-507.</title>
        <authorList>
            <person name="Fomenkov A."/>
            <person name="Gridneva E."/>
            <person name="Smolyakov D."/>
            <person name="Dubinina G."/>
            <person name="Vincze T."/>
            <person name="Grabovich M."/>
            <person name="Roberts R.J."/>
        </authorList>
    </citation>
    <scope>NUCLEOTIDE SEQUENCE [LARGE SCALE GENOMIC DNA]</scope>
    <source>
        <strain evidence="6 7">D-507</strain>
    </source>
</reference>
<dbReference type="CDD" id="cd17261">
    <property type="entry name" value="RMtype1_S_EcoKI-TRD2-CR2_like"/>
    <property type="match status" value="1"/>
</dbReference>
<keyword evidence="2" id="KW-0680">Restriction system</keyword>